<evidence type="ECO:0000259" key="3">
    <source>
        <dbReference type="PROSITE" id="PS50887"/>
    </source>
</evidence>
<dbReference type="SUPFAM" id="SSF141868">
    <property type="entry name" value="EAL domain-like"/>
    <property type="match status" value="1"/>
</dbReference>
<dbReference type="Gene3D" id="3.30.70.270">
    <property type="match status" value="1"/>
</dbReference>
<dbReference type="Pfam" id="PF00990">
    <property type="entry name" value="GGDEF"/>
    <property type="match status" value="1"/>
</dbReference>
<dbReference type="AlphaFoldDB" id="A0A494Z6H6"/>
<name>A0A494Z6H6_9BACI</name>
<keyword evidence="5" id="KW-1185">Reference proteome</keyword>
<dbReference type="InterPro" id="IPR000700">
    <property type="entry name" value="PAS-assoc_C"/>
</dbReference>
<dbReference type="EMBL" id="RBZO01000002">
    <property type="protein sequence ID" value="RKQ18161.1"/>
    <property type="molecule type" value="Genomic_DNA"/>
</dbReference>
<dbReference type="SUPFAM" id="SSF55785">
    <property type="entry name" value="PYP-like sensor domain (PAS domain)"/>
    <property type="match status" value="3"/>
</dbReference>
<dbReference type="SMART" id="SM00052">
    <property type="entry name" value="EAL"/>
    <property type="match status" value="1"/>
</dbReference>
<gene>
    <name evidence="4" type="ORF">D8M05_01800</name>
</gene>
<dbReference type="NCBIfam" id="TIGR00229">
    <property type="entry name" value="sensory_box"/>
    <property type="match status" value="2"/>
</dbReference>
<dbReference type="Pfam" id="PF00563">
    <property type="entry name" value="EAL"/>
    <property type="match status" value="1"/>
</dbReference>
<accession>A0A494Z6H6</accession>
<dbReference type="Proteomes" id="UP000281813">
    <property type="component" value="Unassembled WGS sequence"/>
</dbReference>
<dbReference type="InterPro" id="IPR001610">
    <property type="entry name" value="PAC"/>
</dbReference>
<dbReference type="InterPro" id="IPR000160">
    <property type="entry name" value="GGDEF_dom"/>
</dbReference>
<dbReference type="InterPro" id="IPR029787">
    <property type="entry name" value="Nucleotide_cyclase"/>
</dbReference>
<dbReference type="Pfam" id="PF08448">
    <property type="entry name" value="PAS_4"/>
    <property type="match status" value="1"/>
</dbReference>
<dbReference type="PROSITE" id="PS50887">
    <property type="entry name" value="GGDEF"/>
    <property type="match status" value="1"/>
</dbReference>
<dbReference type="CDD" id="cd01948">
    <property type="entry name" value="EAL"/>
    <property type="match status" value="1"/>
</dbReference>
<evidence type="ECO:0000313" key="4">
    <source>
        <dbReference type="EMBL" id="RKQ18161.1"/>
    </source>
</evidence>
<dbReference type="Pfam" id="PF07238">
    <property type="entry name" value="PilZ"/>
    <property type="match status" value="1"/>
</dbReference>
<organism evidence="4 5">
    <name type="scientific">Oceanobacillus bengalensis</name>
    <dbReference type="NCBI Taxonomy" id="1435466"/>
    <lineage>
        <taxon>Bacteria</taxon>
        <taxon>Bacillati</taxon>
        <taxon>Bacillota</taxon>
        <taxon>Bacilli</taxon>
        <taxon>Bacillales</taxon>
        <taxon>Bacillaceae</taxon>
        <taxon>Oceanobacillus</taxon>
    </lineage>
</organism>
<protein>
    <submittedName>
        <fullName evidence="4">EAL domain-containing protein</fullName>
    </submittedName>
</protein>
<dbReference type="InterPro" id="IPR013655">
    <property type="entry name" value="PAS_fold_3"/>
</dbReference>
<dbReference type="InterPro" id="IPR001633">
    <property type="entry name" value="EAL_dom"/>
</dbReference>
<dbReference type="SUPFAM" id="SSF55073">
    <property type="entry name" value="Nucleotide cyclase"/>
    <property type="match status" value="1"/>
</dbReference>
<dbReference type="InterPro" id="IPR043128">
    <property type="entry name" value="Rev_trsase/Diguanyl_cyclase"/>
</dbReference>
<dbReference type="PROSITE" id="PS50113">
    <property type="entry name" value="PAC"/>
    <property type="match status" value="1"/>
</dbReference>
<dbReference type="PROSITE" id="PS50883">
    <property type="entry name" value="EAL"/>
    <property type="match status" value="1"/>
</dbReference>
<reference evidence="4 5" key="1">
    <citation type="journal article" date="2015" name="Antonie Van Leeuwenhoek">
        <title>Oceanobacillus bengalensis sp. nov., a bacterium isolated from seawater of the Bay of Bengal.</title>
        <authorList>
            <person name="Yongchang O."/>
            <person name="Xiang W."/>
            <person name="Wang G."/>
        </authorList>
    </citation>
    <scope>NUCLEOTIDE SEQUENCE [LARGE SCALE GENOMIC DNA]</scope>
    <source>
        <strain evidence="4 5">MCCC 1K00260</strain>
    </source>
</reference>
<comment type="caution">
    <text evidence="4">The sequence shown here is derived from an EMBL/GenBank/DDBJ whole genome shotgun (WGS) entry which is preliminary data.</text>
</comment>
<evidence type="ECO:0000259" key="1">
    <source>
        <dbReference type="PROSITE" id="PS50113"/>
    </source>
</evidence>
<proteinExistence type="predicted"/>
<dbReference type="Gene3D" id="3.30.450.20">
    <property type="entry name" value="PAS domain"/>
    <property type="match status" value="3"/>
</dbReference>
<dbReference type="SMART" id="SM00086">
    <property type="entry name" value="PAC"/>
    <property type="match status" value="2"/>
</dbReference>
<dbReference type="InterPro" id="IPR052155">
    <property type="entry name" value="Biofilm_reg_signaling"/>
</dbReference>
<dbReference type="InterPro" id="IPR009875">
    <property type="entry name" value="PilZ_domain"/>
</dbReference>
<dbReference type="InterPro" id="IPR000014">
    <property type="entry name" value="PAS"/>
</dbReference>
<evidence type="ECO:0000259" key="2">
    <source>
        <dbReference type="PROSITE" id="PS50883"/>
    </source>
</evidence>
<sequence>MDVGRPFQLGGVHMEKKLFDRFKRKGISTIFSNQSTPIQDGDDLLSYYASLALYHPDIILVFSPNGQIVSQNRDSIRKILGFSPEQGTDFKRSMPPETYDMLHLAFKQALKGNAERLEVNLPTIYDELIYLSTTFIPIKASDNVVEGVYILVQNITEKVELRQTLLIRETHLNTAQTVAKVGSWEYLIAEDKLTCSDNFYDIFGIDKTVALPMNSTYELVHPDDYGTTWDIMSESLQKGTGYTADFRIHHGKTMQVRYLRVQAETIRKNEKPYKLVGVIKDNTEQKLLELKLTETNNRLIHIYDNLSIGIWMREKIDGNIVFASKGIEDILQIPLEKLYKEPDYWMNMILHSHRQEVFKAFKRLRNGERIQVKYRIKSGDGKTKWLAEETIPWVDENGEITNLFGMVIDISSEIEMQERLQYIASYDSLTALPNQKTLYEKIDKLCENNQPFALLYLDLDRLNVINDSLGYHVGDELLIRVTNRLTQALPESGFLSRISSNDFVILIKDYASKDSLFQFAEDIITRIQKPMTIKEFDLQVTTSMGISFFPEDGRDKLTLLENGHTALFHAKKHGKNNYQIYSNSRDISSYKKFILEKDMRKAYVNEEFEIYYQPQVNEKGILQGAEALLRWNHHDWGLISPGEFIPLAEENHLINNIGDWVIRKVCAQLRDWKDKGYTLRPIAVNLSPIRFMKKGLVELVKEQLEIYSIPARYLEFEITEGSKLKSENSVLTALKGLKELGVKIAIDDFGVGYSSLSYLQEFQADTIKIDRSFVQNLSPENKTENAIVSTVLHLAKGLDMKVVAEGVEEYDQYLFLKQKECDIFQGYLFSKPIPLRQFEKILKVGYIKLNVQKRTFSKENERRESFRFDFPYPLLGEMKILEVNNRKVNLGSAKILIENLSIGGLKVLSTLRLPIHTNMKFNFTFQIMNETFHLSGTFVWKSQSKEETFFYGIAFDTTEQEQNRLAEIINKMTVLSNLNQEIPNTTFIYENTYAYLRKNPL</sequence>
<dbReference type="GO" id="GO:0035438">
    <property type="term" value="F:cyclic-di-GMP binding"/>
    <property type="evidence" value="ECO:0007669"/>
    <property type="project" value="InterPro"/>
</dbReference>
<dbReference type="Gene3D" id="3.20.20.450">
    <property type="entry name" value="EAL domain"/>
    <property type="match status" value="1"/>
</dbReference>
<dbReference type="SMART" id="SM00091">
    <property type="entry name" value="PAS"/>
    <property type="match status" value="3"/>
</dbReference>
<dbReference type="InterPro" id="IPR035919">
    <property type="entry name" value="EAL_sf"/>
</dbReference>
<dbReference type="CDD" id="cd00130">
    <property type="entry name" value="PAS"/>
    <property type="match status" value="2"/>
</dbReference>
<evidence type="ECO:0000313" key="5">
    <source>
        <dbReference type="Proteomes" id="UP000281813"/>
    </source>
</evidence>
<dbReference type="Pfam" id="PF08447">
    <property type="entry name" value="PAS_3"/>
    <property type="match status" value="2"/>
</dbReference>
<feature type="domain" description="EAL" evidence="2">
    <location>
        <begin position="592"/>
        <end position="846"/>
    </location>
</feature>
<dbReference type="NCBIfam" id="TIGR00254">
    <property type="entry name" value="GGDEF"/>
    <property type="match status" value="1"/>
</dbReference>
<dbReference type="CDD" id="cd01949">
    <property type="entry name" value="GGDEF"/>
    <property type="match status" value="1"/>
</dbReference>
<dbReference type="PANTHER" id="PTHR44757:SF2">
    <property type="entry name" value="BIOFILM ARCHITECTURE MAINTENANCE PROTEIN MBAA"/>
    <property type="match status" value="1"/>
</dbReference>
<feature type="domain" description="GGDEF" evidence="3">
    <location>
        <begin position="450"/>
        <end position="583"/>
    </location>
</feature>
<feature type="domain" description="PAC" evidence="1">
    <location>
        <begin position="370"/>
        <end position="422"/>
    </location>
</feature>
<dbReference type="InterPro" id="IPR035965">
    <property type="entry name" value="PAS-like_dom_sf"/>
</dbReference>
<dbReference type="SMART" id="SM00267">
    <property type="entry name" value="GGDEF"/>
    <property type="match status" value="1"/>
</dbReference>
<dbReference type="InterPro" id="IPR013656">
    <property type="entry name" value="PAS_4"/>
</dbReference>
<dbReference type="OrthoDB" id="9759607at2"/>
<dbReference type="Gene3D" id="2.40.10.220">
    <property type="entry name" value="predicted glycosyltransferase like domains"/>
    <property type="match status" value="1"/>
</dbReference>
<dbReference type="PANTHER" id="PTHR44757">
    <property type="entry name" value="DIGUANYLATE CYCLASE DGCP"/>
    <property type="match status" value="1"/>
</dbReference>